<sequence>MSADNTITLGNVWAKFNGPNLTQARDILAYKQKGYNFIRAFKLGLWDGRTHLMKPGGQFPAGLSSYLIQELKRQGLEGTTVDQREKPKPIPELLGLKTNIQLEPHQQQAVTSGLLNTIGITKHPTAAGKTVVMSELVRQIACTGLVLVHRKDLLHQTRREFAEMWNHSRSLITPDYIGIIGDGHWDTRDITVATFQTLTRSLKEQPEETARFLASIKQVHVDEVHHLPAKTFADIMS</sequence>
<dbReference type="GO" id="GO:0003677">
    <property type="term" value="F:DNA binding"/>
    <property type="evidence" value="ECO:0007669"/>
    <property type="project" value="InterPro"/>
</dbReference>
<dbReference type="EMBL" id="LAZR01021956">
    <property type="protein sequence ID" value="KKL83533.1"/>
    <property type="molecule type" value="Genomic_DNA"/>
</dbReference>
<dbReference type="AlphaFoldDB" id="A0A0F9FBD1"/>
<dbReference type="PROSITE" id="PS51192">
    <property type="entry name" value="HELICASE_ATP_BIND_1"/>
    <property type="match status" value="1"/>
</dbReference>
<reference evidence="6" key="1">
    <citation type="journal article" date="2015" name="Nature">
        <title>Complex archaea that bridge the gap between prokaryotes and eukaryotes.</title>
        <authorList>
            <person name="Spang A."/>
            <person name="Saw J.H."/>
            <person name="Jorgensen S.L."/>
            <person name="Zaremba-Niedzwiedzka K."/>
            <person name="Martijn J."/>
            <person name="Lind A.E."/>
            <person name="van Eijk R."/>
            <person name="Schleper C."/>
            <person name="Guy L."/>
            <person name="Ettema T.J."/>
        </authorList>
    </citation>
    <scope>NUCLEOTIDE SEQUENCE</scope>
</reference>
<proteinExistence type="predicted"/>
<dbReference type="Gene3D" id="3.40.50.300">
    <property type="entry name" value="P-loop containing nucleotide triphosphate hydrolases"/>
    <property type="match status" value="1"/>
</dbReference>
<evidence type="ECO:0000256" key="4">
    <source>
        <dbReference type="ARBA" id="ARBA00022840"/>
    </source>
</evidence>
<feature type="non-terminal residue" evidence="6">
    <location>
        <position position="237"/>
    </location>
</feature>
<keyword evidence="3" id="KW-0347">Helicase</keyword>
<evidence type="ECO:0000259" key="5">
    <source>
        <dbReference type="PROSITE" id="PS51192"/>
    </source>
</evidence>
<dbReference type="Pfam" id="PF21241">
    <property type="entry name" value="UvsW_N"/>
    <property type="match status" value="1"/>
</dbReference>
<evidence type="ECO:0000256" key="2">
    <source>
        <dbReference type="ARBA" id="ARBA00022801"/>
    </source>
</evidence>
<dbReference type="GO" id="GO:0016787">
    <property type="term" value="F:hydrolase activity"/>
    <property type="evidence" value="ECO:0007669"/>
    <property type="project" value="UniProtKB-KW"/>
</dbReference>
<dbReference type="InterPro" id="IPR027417">
    <property type="entry name" value="P-loop_NTPase"/>
</dbReference>
<dbReference type="SUPFAM" id="SSF52540">
    <property type="entry name" value="P-loop containing nucleoside triphosphate hydrolases"/>
    <property type="match status" value="1"/>
</dbReference>
<dbReference type="InterPro" id="IPR006935">
    <property type="entry name" value="Helicase/UvrB_N"/>
</dbReference>
<name>A0A0F9FBD1_9ZZZZ</name>
<comment type="caution">
    <text evidence="6">The sequence shown here is derived from an EMBL/GenBank/DDBJ whole genome shotgun (WGS) entry which is preliminary data.</text>
</comment>
<keyword evidence="2" id="KW-0378">Hydrolase</keyword>
<protein>
    <recommendedName>
        <fullName evidence="5">Helicase ATP-binding domain-containing protein</fullName>
    </recommendedName>
</protein>
<gene>
    <name evidence="6" type="ORF">LCGC14_1973720</name>
</gene>
<evidence type="ECO:0000256" key="3">
    <source>
        <dbReference type="ARBA" id="ARBA00022806"/>
    </source>
</evidence>
<dbReference type="GO" id="GO:0004386">
    <property type="term" value="F:helicase activity"/>
    <property type="evidence" value="ECO:0007669"/>
    <property type="project" value="UniProtKB-KW"/>
</dbReference>
<dbReference type="Gene3D" id="3.30.780.20">
    <property type="match status" value="1"/>
</dbReference>
<feature type="domain" description="Helicase ATP-binding" evidence="5">
    <location>
        <begin position="110"/>
        <end position="237"/>
    </location>
</feature>
<dbReference type="GO" id="GO:0005524">
    <property type="term" value="F:ATP binding"/>
    <property type="evidence" value="ECO:0007669"/>
    <property type="project" value="UniProtKB-KW"/>
</dbReference>
<keyword evidence="1" id="KW-0547">Nucleotide-binding</keyword>
<keyword evidence="4" id="KW-0067">ATP-binding</keyword>
<dbReference type="InterPro" id="IPR014001">
    <property type="entry name" value="Helicase_ATP-bd"/>
</dbReference>
<dbReference type="PANTHER" id="PTHR11274">
    <property type="entry name" value="RAD25/XP-B DNA REPAIR HELICASE"/>
    <property type="match status" value="1"/>
</dbReference>
<dbReference type="InterPro" id="IPR049409">
    <property type="entry name" value="UvsW_N"/>
</dbReference>
<dbReference type="InterPro" id="IPR049430">
    <property type="entry name" value="UvsW_N_sf"/>
</dbReference>
<accession>A0A0F9FBD1</accession>
<dbReference type="Pfam" id="PF04851">
    <property type="entry name" value="ResIII"/>
    <property type="match status" value="1"/>
</dbReference>
<evidence type="ECO:0000256" key="1">
    <source>
        <dbReference type="ARBA" id="ARBA00022741"/>
    </source>
</evidence>
<evidence type="ECO:0000313" key="6">
    <source>
        <dbReference type="EMBL" id="KKL83533.1"/>
    </source>
</evidence>
<organism evidence="6">
    <name type="scientific">marine sediment metagenome</name>
    <dbReference type="NCBI Taxonomy" id="412755"/>
    <lineage>
        <taxon>unclassified sequences</taxon>
        <taxon>metagenomes</taxon>
        <taxon>ecological metagenomes</taxon>
    </lineage>
</organism>
<dbReference type="PANTHER" id="PTHR11274:SF0">
    <property type="entry name" value="GENERAL TRANSCRIPTION AND DNA REPAIR FACTOR IIH HELICASE SUBUNIT XPB"/>
    <property type="match status" value="1"/>
</dbReference>
<dbReference type="InterPro" id="IPR050615">
    <property type="entry name" value="ATP-dep_DNA_Helicase"/>
</dbReference>